<protein>
    <submittedName>
        <fullName evidence="5">Molybdopterin dehydrogenase, FAD-binding protein</fullName>
    </submittedName>
</protein>
<evidence type="ECO:0000256" key="1">
    <source>
        <dbReference type="ARBA" id="ARBA00022630"/>
    </source>
</evidence>
<dbReference type="Gene3D" id="3.30.465.10">
    <property type="match status" value="1"/>
</dbReference>
<dbReference type="InterPro" id="IPR002346">
    <property type="entry name" value="Mopterin_DH_FAD-bd"/>
</dbReference>
<keyword evidence="3" id="KW-0560">Oxidoreductase</keyword>
<keyword evidence="1" id="KW-0285">Flavoprotein</keyword>
<evidence type="ECO:0000256" key="2">
    <source>
        <dbReference type="ARBA" id="ARBA00022827"/>
    </source>
</evidence>
<dbReference type="Proteomes" id="UP000005713">
    <property type="component" value="Unassembled WGS sequence"/>
</dbReference>
<gene>
    <name evidence="5" type="ORF">SSE37_06459</name>
</gene>
<reference evidence="5 6" key="1">
    <citation type="submission" date="2006-06" db="EMBL/GenBank/DDBJ databases">
        <authorList>
            <person name="Moran M.A."/>
            <person name="Ferriera S."/>
            <person name="Johnson J."/>
            <person name="Kravitz S."/>
            <person name="Beeson K."/>
            <person name="Sutton G."/>
            <person name="Rogers Y.-H."/>
            <person name="Friedman R."/>
            <person name="Frazier M."/>
            <person name="Venter J.C."/>
        </authorList>
    </citation>
    <scope>NUCLEOTIDE SEQUENCE [LARGE SCALE GENOMIC DNA]</scope>
    <source>
        <strain evidence="5 6">E-37</strain>
    </source>
</reference>
<accession>A3K6A7</accession>
<dbReference type="InterPro" id="IPR036318">
    <property type="entry name" value="FAD-bd_PCMH-like_sf"/>
</dbReference>
<name>A3K6A7_SAGS3</name>
<dbReference type="InterPro" id="IPR051312">
    <property type="entry name" value="Diverse_Substr_Oxidored"/>
</dbReference>
<feature type="domain" description="FAD-binding PCMH-type" evidence="4">
    <location>
        <begin position="10"/>
        <end position="177"/>
    </location>
</feature>
<dbReference type="InterPro" id="IPR016169">
    <property type="entry name" value="FAD-bd_PCMH_sub2"/>
</dbReference>
<evidence type="ECO:0000256" key="3">
    <source>
        <dbReference type="ARBA" id="ARBA00023002"/>
    </source>
</evidence>
<dbReference type="PROSITE" id="PS51387">
    <property type="entry name" value="FAD_PCMH"/>
    <property type="match status" value="1"/>
</dbReference>
<sequence length="274" mass="27808">MAFMSGRGGNKMYSFDIVRPTSVADAVSALGQEDAQPLSGGQTLIPTLKQRLAMPSVLVSLSAIEDLKGVSSDGGVLTVGGGTTHATVAAEAGAYPALAALASQIGDPAVRNRGTIGGSLANNDPSACYPAAALGTGATIVTNTREIAADDYFQGMFTTALDENEIVTAVKFPIPEKAAYIKFQQPASRFALVGVFVSKGADGVRVAVTGASEDGVFRWSEAEEALSGDFSASAVDGLSAPSGDGMISDLHGSGAYRASLVKTLTKRAVAKANG</sequence>
<dbReference type="GO" id="GO:0016491">
    <property type="term" value="F:oxidoreductase activity"/>
    <property type="evidence" value="ECO:0007669"/>
    <property type="project" value="UniProtKB-KW"/>
</dbReference>
<dbReference type="SUPFAM" id="SSF56176">
    <property type="entry name" value="FAD-binding/transporter-associated domain-like"/>
    <property type="match status" value="1"/>
</dbReference>
<keyword evidence="6" id="KW-1185">Reference proteome</keyword>
<keyword evidence="2" id="KW-0274">FAD</keyword>
<dbReference type="InterPro" id="IPR016166">
    <property type="entry name" value="FAD-bd_PCMH"/>
</dbReference>
<evidence type="ECO:0000259" key="4">
    <source>
        <dbReference type="PROSITE" id="PS51387"/>
    </source>
</evidence>
<dbReference type="InterPro" id="IPR016167">
    <property type="entry name" value="FAD-bd_PCMH_sub1"/>
</dbReference>
<dbReference type="InterPro" id="IPR005107">
    <property type="entry name" value="CO_DH_flav_C"/>
</dbReference>
<dbReference type="SUPFAM" id="SSF55447">
    <property type="entry name" value="CO dehydrogenase flavoprotein C-terminal domain-like"/>
    <property type="match status" value="1"/>
</dbReference>
<evidence type="ECO:0000313" key="5">
    <source>
        <dbReference type="EMBL" id="EBA07257.1"/>
    </source>
</evidence>
<dbReference type="eggNOG" id="COG1319">
    <property type="taxonomic scope" value="Bacteria"/>
</dbReference>
<dbReference type="AlphaFoldDB" id="A3K6A7"/>
<dbReference type="SMART" id="SM01092">
    <property type="entry name" value="CO_deh_flav_C"/>
    <property type="match status" value="1"/>
</dbReference>
<dbReference type="GO" id="GO:0071949">
    <property type="term" value="F:FAD binding"/>
    <property type="evidence" value="ECO:0007669"/>
    <property type="project" value="InterPro"/>
</dbReference>
<dbReference type="EMBL" id="AAYA01000010">
    <property type="protein sequence ID" value="EBA07257.1"/>
    <property type="molecule type" value="Genomic_DNA"/>
</dbReference>
<comment type="caution">
    <text evidence="5">The sequence shown here is derived from an EMBL/GenBank/DDBJ whole genome shotgun (WGS) entry which is preliminary data.</text>
</comment>
<dbReference type="Pfam" id="PF00941">
    <property type="entry name" value="FAD_binding_5"/>
    <property type="match status" value="1"/>
</dbReference>
<evidence type="ECO:0000313" key="6">
    <source>
        <dbReference type="Proteomes" id="UP000005713"/>
    </source>
</evidence>
<proteinExistence type="predicted"/>
<dbReference type="PANTHER" id="PTHR42659">
    <property type="entry name" value="XANTHINE DEHYDROGENASE SUBUNIT C-RELATED"/>
    <property type="match status" value="1"/>
</dbReference>
<dbReference type="Gene3D" id="3.30.390.50">
    <property type="entry name" value="CO dehydrogenase flavoprotein, C-terminal domain"/>
    <property type="match status" value="1"/>
</dbReference>
<dbReference type="InterPro" id="IPR036683">
    <property type="entry name" value="CO_DH_flav_C_dom_sf"/>
</dbReference>
<organism evidence="5 6">
    <name type="scientific">Sagittula stellata (strain ATCC 700073 / DSM 11524 / E-37)</name>
    <dbReference type="NCBI Taxonomy" id="388399"/>
    <lineage>
        <taxon>Bacteria</taxon>
        <taxon>Pseudomonadati</taxon>
        <taxon>Pseudomonadota</taxon>
        <taxon>Alphaproteobacteria</taxon>
        <taxon>Rhodobacterales</taxon>
        <taxon>Roseobacteraceae</taxon>
        <taxon>Sagittula</taxon>
    </lineage>
</organism>
<dbReference type="Gene3D" id="3.30.43.10">
    <property type="entry name" value="Uridine Diphospho-n-acetylenolpyruvylglucosamine Reductase, domain 2"/>
    <property type="match status" value="1"/>
</dbReference>
<dbReference type="PANTHER" id="PTHR42659:SF2">
    <property type="entry name" value="XANTHINE DEHYDROGENASE SUBUNIT C-RELATED"/>
    <property type="match status" value="1"/>
</dbReference>